<dbReference type="RefSeq" id="WP_129609505.1">
    <property type="nucleotide sequence ID" value="NZ_UWOC01000151.1"/>
</dbReference>
<dbReference type="Proteomes" id="UP000289200">
    <property type="component" value="Unassembled WGS sequence"/>
</dbReference>
<sequence length="127" mass="13943">MMSSAPQWRPITISNRAAKEMDRVGGAELILPWPDGLPPGPPPRPRRDASAAEHAAAKQIVRAACRARGLVPVRSFAALERRPHDFARPETIEQHLVVLIIGARWVHATGGPKPGVCWARVDQIERV</sequence>
<gene>
    <name evidence="2" type="ORF">RHODGE_RHODGE_02846</name>
</gene>
<proteinExistence type="predicted"/>
<dbReference type="EMBL" id="UWOC01000151">
    <property type="protein sequence ID" value="VCU09677.1"/>
    <property type="molecule type" value="Genomic_DNA"/>
</dbReference>
<protein>
    <submittedName>
        <fullName evidence="2">Uncharacterized protein</fullName>
    </submittedName>
</protein>
<feature type="region of interest" description="Disordered" evidence="1">
    <location>
        <begin position="31"/>
        <end position="55"/>
    </location>
</feature>
<comment type="caution">
    <text evidence="2">The sequence shown here is derived from an EMBL/GenBank/DDBJ whole genome shotgun (WGS) entry which is preliminary data.</text>
</comment>
<dbReference type="AlphaFoldDB" id="A0A447CWS9"/>
<evidence type="ECO:0000256" key="1">
    <source>
        <dbReference type="SAM" id="MobiDB-lite"/>
    </source>
</evidence>
<evidence type="ECO:0000313" key="2">
    <source>
        <dbReference type="EMBL" id="VCU09677.1"/>
    </source>
</evidence>
<accession>A0A447CWS9</accession>
<keyword evidence="3" id="KW-1185">Reference proteome</keyword>
<name>A0A447CWS9_9BRAD</name>
<organism evidence="2 3">
    <name type="scientific">Rhodoplanes serenus</name>
    <dbReference type="NCBI Taxonomy" id="200615"/>
    <lineage>
        <taxon>Bacteria</taxon>
        <taxon>Pseudomonadati</taxon>
        <taxon>Pseudomonadota</taxon>
        <taxon>Alphaproteobacteria</taxon>
        <taxon>Hyphomicrobiales</taxon>
        <taxon>Nitrobacteraceae</taxon>
        <taxon>Rhodoplanes</taxon>
    </lineage>
</organism>
<reference evidence="3" key="1">
    <citation type="submission" date="2018-10" db="EMBL/GenBank/DDBJ databases">
        <authorList>
            <person name="Peiro R."/>
            <person name="Begona"/>
            <person name="Cbmso G."/>
            <person name="Lopez M."/>
            <person name="Gonzalez S."/>
            <person name="Sacristan E."/>
            <person name="Castillo E."/>
        </authorList>
    </citation>
    <scope>NUCLEOTIDE SEQUENCE [LARGE SCALE GENOMIC DNA]</scope>
</reference>
<evidence type="ECO:0000313" key="3">
    <source>
        <dbReference type="Proteomes" id="UP000289200"/>
    </source>
</evidence>